<dbReference type="InterPro" id="IPR016833">
    <property type="entry name" value="Put_Na-Bile_cotransptr"/>
</dbReference>
<keyword evidence="1" id="KW-0812">Transmembrane</keyword>
<keyword evidence="3" id="KW-1185">Reference proteome</keyword>
<feature type="transmembrane region" description="Helical" evidence="1">
    <location>
        <begin position="88"/>
        <end position="108"/>
    </location>
</feature>
<protein>
    <submittedName>
        <fullName evidence="2">Uncharacterized protein</fullName>
    </submittedName>
</protein>
<proteinExistence type="predicted"/>
<feature type="transmembrane region" description="Helical" evidence="1">
    <location>
        <begin position="181"/>
        <end position="200"/>
    </location>
</feature>
<feature type="transmembrane region" description="Helical" evidence="1">
    <location>
        <begin position="114"/>
        <end position="134"/>
    </location>
</feature>
<evidence type="ECO:0000256" key="1">
    <source>
        <dbReference type="SAM" id="Phobius"/>
    </source>
</evidence>
<organism evidence="2 3">
    <name type="scientific">Tetradesmus obliquus</name>
    <name type="common">Green alga</name>
    <name type="synonym">Acutodesmus obliquus</name>
    <dbReference type="NCBI Taxonomy" id="3088"/>
    <lineage>
        <taxon>Eukaryota</taxon>
        <taxon>Viridiplantae</taxon>
        <taxon>Chlorophyta</taxon>
        <taxon>core chlorophytes</taxon>
        <taxon>Chlorophyceae</taxon>
        <taxon>CS clade</taxon>
        <taxon>Sphaeropleales</taxon>
        <taxon>Scenedesmaceae</taxon>
        <taxon>Tetradesmus</taxon>
    </lineage>
</organism>
<name>A0A383V5Y5_TETOB</name>
<feature type="transmembrane region" description="Helical" evidence="1">
    <location>
        <begin position="154"/>
        <end position="175"/>
    </location>
</feature>
<dbReference type="PANTHER" id="PTHR18640:SF10">
    <property type="entry name" value="SODIUM_METABOLITE COTRANSPORTER BASS4, CHLOROPLASTIC-RELATED"/>
    <property type="match status" value="1"/>
</dbReference>
<feature type="transmembrane region" description="Helical" evidence="1">
    <location>
        <begin position="212"/>
        <end position="232"/>
    </location>
</feature>
<feature type="transmembrane region" description="Helical" evidence="1">
    <location>
        <begin position="267"/>
        <end position="287"/>
    </location>
</feature>
<gene>
    <name evidence="2" type="ORF">BQ4739_LOCUS1562</name>
</gene>
<dbReference type="Gene3D" id="1.20.1530.20">
    <property type="match status" value="1"/>
</dbReference>
<keyword evidence="1" id="KW-0472">Membrane</keyword>
<evidence type="ECO:0000313" key="2">
    <source>
        <dbReference type="EMBL" id="SZX61027.1"/>
    </source>
</evidence>
<dbReference type="GO" id="GO:0009941">
    <property type="term" value="C:chloroplast envelope"/>
    <property type="evidence" value="ECO:0007669"/>
    <property type="project" value="TreeGrafter"/>
</dbReference>
<reference evidence="2 3" key="1">
    <citation type="submission" date="2016-10" db="EMBL/GenBank/DDBJ databases">
        <authorList>
            <person name="Cai Z."/>
        </authorList>
    </citation>
    <scope>NUCLEOTIDE SEQUENCE [LARGE SCALE GENOMIC DNA]</scope>
</reference>
<dbReference type="Proteomes" id="UP000256970">
    <property type="component" value="Unassembled WGS sequence"/>
</dbReference>
<sequence>MVVTLKPSLAGSSCRVPPAVVTLHHRQPAPSSRNVSVSLKLQHSHQLQSHGLVLRYAGSRRSLAVVAAAAAAGGAGSPDGRLPVKQQLLGFIQAHYLPLALLTALLLGATFPGLGVAAAGLQIPTFTTFGIFVVQGLQLRRKEAAAALSARGAIAYGLASILLLTPLLGLAAVQLPLQPPALAVGLGVFCCMPTALSSGVTFTQQLGGNVSLALLLTVTSNILGIFTMPFLLPHILAAAPIAAGSGAAAAGPVLEPLPLLVQLVQTILLPTLLGAAIRGFVPGAAAFIDARRKLMSYVSAALLALVPWMQISKTASQQVALDVLGILGAAAAGVAIHAAFLAANFTACRLLRLGGEGAAGRDVRRAVLLVSSVKTLPVAVTVCSKLAPVLGDAMVGTAVVPCVLAHLAQIIFDSIMVSRWMAADKLAAGDDAQGAGR</sequence>
<feature type="transmembrane region" description="Helical" evidence="1">
    <location>
        <begin position="323"/>
        <end position="345"/>
    </location>
</feature>
<dbReference type="EMBL" id="FNXT01000119">
    <property type="protein sequence ID" value="SZX61027.1"/>
    <property type="molecule type" value="Genomic_DNA"/>
</dbReference>
<dbReference type="Pfam" id="PF13593">
    <property type="entry name" value="SBF_like"/>
    <property type="match status" value="1"/>
</dbReference>
<feature type="transmembrane region" description="Helical" evidence="1">
    <location>
        <begin position="294"/>
        <end position="311"/>
    </location>
</feature>
<dbReference type="AlphaFoldDB" id="A0A383V5Y5"/>
<accession>A0A383V5Y5</accession>
<dbReference type="PANTHER" id="PTHR18640">
    <property type="entry name" value="SOLUTE CARRIER FAMILY 10 MEMBER 7"/>
    <property type="match status" value="1"/>
</dbReference>
<evidence type="ECO:0000313" key="3">
    <source>
        <dbReference type="Proteomes" id="UP000256970"/>
    </source>
</evidence>
<dbReference type="InterPro" id="IPR038770">
    <property type="entry name" value="Na+/solute_symporter_sf"/>
</dbReference>
<keyword evidence="1" id="KW-1133">Transmembrane helix</keyword>